<evidence type="ECO:0000256" key="3">
    <source>
        <dbReference type="ARBA" id="ARBA00023140"/>
    </source>
</evidence>
<evidence type="ECO:0000256" key="5">
    <source>
        <dbReference type="ARBA" id="ARBA00029691"/>
    </source>
</evidence>
<name>A0A9P9DMZ9_9PLEO</name>
<keyword evidence="2" id="KW-0811">Translocation</keyword>
<sequence length="397" mass="42879">MSDKPGIPSWQRAQTATPPPASPTTSPSDEQTPTPEKDPAETTEASAQEPTEEESQSESATPSLLEQASKFLQDPTIRDEPREKKVAFLQSKGVAADDIETLLERKPDTESTPDISQDGERAWSKTPPTSSASASASTAITTPAPTPPARDIPPIVTYPEFLTPAVKAPPLITTHRLVNTAYVAGGLAATMYGLAKFIIAPMTQSLAESRHDFASHTKEQLDSLNSRLGDMVSEDPAQKPKPAASEIADDISEADSDPTELFHRDFGTQTTPTLSRRPSVSTSSDDSSVVTAHEKRLKILISHIRELEATRSNDFASSDSLRTKISDLSTYLNELSYQNQYYSSMGGIYGNNYGTSKSGKDDQIETLKSDIRAVKGVFLSARNFYPGGSPRTTGQVN</sequence>
<keyword evidence="11" id="KW-1185">Reference proteome</keyword>
<dbReference type="GO" id="GO:0005778">
    <property type="term" value="C:peroxisomal membrane"/>
    <property type="evidence" value="ECO:0007669"/>
    <property type="project" value="UniProtKB-SubCell"/>
</dbReference>
<dbReference type="GO" id="GO:1990429">
    <property type="term" value="C:peroxisomal importomer complex"/>
    <property type="evidence" value="ECO:0007669"/>
    <property type="project" value="TreeGrafter"/>
</dbReference>
<proteinExistence type="inferred from homology"/>
<gene>
    <name evidence="10" type="ORF">B0J11DRAFT_336772</name>
</gene>
<dbReference type="InterPro" id="IPR036388">
    <property type="entry name" value="WH-like_DNA-bd_sf"/>
</dbReference>
<feature type="compositionally biased region" description="Low complexity" evidence="8">
    <location>
        <begin position="124"/>
        <end position="143"/>
    </location>
</feature>
<dbReference type="Proteomes" id="UP000700596">
    <property type="component" value="Unassembled WGS sequence"/>
</dbReference>
<reference evidence="10" key="1">
    <citation type="journal article" date="2021" name="Nat. Commun.">
        <title>Genetic determinants of endophytism in the Arabidopsis root mycobiome.</title>
        <authorList>
            <person name="Mesny F."/>
            <person name="Miyauchi S."/>
            <person name="Thiergart T."/>
            <person name="Pickel B."/>
            <person name="Atanasova L."/>
            <person name="Karlsson M."/>
            <person name="Huettel B."/>
            <person name="Barry K.W."/>
            <person name="Haridas S."/>
            <person name="Chen C."/>
            <person name="Bauer D."/>
            <person name="Andreopoulos W."/>
            <person name="Pangilinan J."/>
            <person name="LaButti K."/>
            <person name="Riley R."/>
            <person name="Lipzen A."/>
            <person name="Clum A."/>
            <person name="Drula E."/>
            <person name="Henrissat B."/>
            <person name="Kohler A."/>
            <person name="Grigoriev I.V."/>
            <person name="Martin F.M."/>
            <person name="Hacquard S."/>
        </authorList>
    </citation>
    <scope>NUCLEOTIDE SEQUENCE</scope>
    <source>
        <strain evidence="10">MPI-CAGE-CH-0243</strain>
    </source>
</reference>
<keyword evidence="7" id="KW-0472">Membrane</keyword>
<dbReference type="GO" id="GO:0005102">
    <property type="term" value="F:signaling receptor binding"/>
    <property type="evidence" value="ECO:0007669"/>
    <property type="project" value="TreeGrafter"/>
</dbReference>
<comment type="function">
    <text evidence="7">Component of the PEX13-PEX14 docking complex, a translocon channel that specifically mediates the import of peroxisomal cargo proteins bound to PEX5 receptor. The PEX13-PEX14 docking complex forms a large import pore which can be opened to a diameter of about 9 nm. Mechanistically, PEX5 receptor along with cargo proteins associates with the PEX14 subunit of the PEX13-PEX14 docking complex in the cytosol, leading to the insertion of the receptor into the organelle membrane with the concomitant translocation of the cargo into the peroxisome matrix.</text>
</comment>
<dbReference type="Pfam" id="PF04695">
    <property type="entry name" value="Pex14_N"/>
    <property type="match status" value="1"/>
</dbReference>
<evidence type="ECO:0000256" key="2">
    <source>
        <dbReference type="ARBA" id="ARBA00023010"/>
    </source>
</evidence>
<evidence type="ECO:0000256" key="8">
    <source>
        <dbReference type="SAM" id="MobiDB-lite"/>
    </source>
</evidence>
<evidence type="ECO:0000256" key="1">
    <source>
        <dbReference type="ARBA" id="ARBA00005443"/>
    </source>
</evidence>
<evidence type="ECO:0000256" key="7">
    <source>
        <dbReference type="RuleBase" id="RU367032"/>
    </source>
</evidence>
<evidence type="ECO:0000259" key="9">
    <source>
        <dbReference type="Pfam" id="PF04695"/>
    </source>
</evidence>
<evidence type="ECO:0000256" key="6">
    <source>
        <dbReference type="ARBA" id="ARBA00046271"/>
    </source>
</evidence>
<comment type="caution">
    <text evidence="10">The sequence shown here is derived from an EMBL/GenBank/DDBJ whole genome shotgun (WGS) entry which is preliminary data.</text>
</comment>
<evidence type="ECO:0000313" key="10">
    <source>
        <dbReference type="EMBL" id="KAH7122364.1"/>
    </source>
</evidence>
<feature type="compositionally biased region" description="Basic and acidic residues" evidence="8">
    <location>
        <begin position="76"/>
        <end position="86"/>
    </location>
</feature>
<comment type="subcellular location">
    <subcellularLocation>
        <location evidence="6 7">Peroxisome membrane</location>
    </subcellularLocation>
</comment>
<evidence type="ECO:0000256" key="4">
    <source>
        <dbReference type="ARBA" id="ARBA00029502"/>
    </source>
</evidence>
<dbReference type="GO" id="GO:0016560">
    <property type="term" value="P:protein import into peroxisome matrix, docking"/>
    <property type="evidence" value="ECO:0007669"/>
    <property type="project" value="UniProtKB-UniRule"/>
</dbReference>
<keyword evidence="7" id="KW-0653">Protein transport</keyword>
<dbReference type="PANTHER" id="PTHR23058">
    <property type="entry name" value="PEROXISOMAL MEMBRANE PROTEIN PEX14"/>
    <property type="match status" value="1"/>
</dbReference>
<dbReference type="EMBL" id="JAGMWT010000009">
    <property type="protein sequence ID" value="KAH7122364.1"/>
    <property type="molecule type" value="Genomic_DNA"/>
</dbReference>
<keyword evidence="3 7" id="KW-0576">Peroxisome</keyword>
<dbReference type="PANTHER" id="PTHR23058:SF5">
    <property type="entry name" value="PEROXISOMAL MEMBRANE PROTEIN PEX14"/>
    <property type="match status" value="1"/>
</dbReference>
<organism evidence="10 11">
    <name type="scientific">Dendryphion nanum</name>
    <dbReference type="NCBI Taxonomy" id="256645"/>
    <lineage>
        <taxon>Eukaryota</taxon>
        <taxon>Fungi</taxon>
        <taxon>Dikarya</taxon>
        <taxon>Ascomycota</taxon>
        <taxon>Pezizomycotina</taxon>
        <taxon>Dothideomycetes</taxon>
        <taxon>Pleosporomycetidae</taxon>
        <taxon>Pleosporales</taxon>
        <taxon>Torulaceae</taxon>
        <taxon>Dendryphion</taxon>
    </lineage>
</organism>
<protein>
    <recommendedName>
        <fullName evidence="4 7">Peroxisomal membrane protein PEX14</fullName>
    </recommendedName>
    <alternativeName>
        <fullName evidence="5 7">Peroxin-14</fullName>
    </alternativeName>
</protein>
<dbReference type="InterPro" id="IPR025655">
    <property type="entry name" value="PEX14"/>
</dbReference>
<dbReference type="OrthoDB" id="441517at2759"/>
<keyword evidence="7" id="KW-0813">Transport</keyword>
<feature type="region of interest" description="Disordered" evidence="8">
    <location>
        <begin position="257"/>
        <end position="288"/>
    </location>
</feature>
<dbReference type="InterPro" id="IPR006785">
    <property type="entry name" value="Pex14_N"/>
</dbReference>
<dbReference type="AlphaFoldDB" id="A0A9P9DMZ9"/>
<dbReference type="Gene3D" id="1.10.10.10">
    <property type="entry name" value="Winged helix-like DNA-binding domain superfamily/Winged helix DNA-binding domain"/>
    <property type="match status" value="1"/>
</dbReference>
<feature type="domain" description="Peroxisome membrane anchor protein Pex14p N-terminal" evidence="9">
    <location>
        <begin position="62"/>
        <end position="105"/>
    </location>
</feature>
<feature type="compositionally biased region" description="Low complexity" evidence="8">
    <location>
        <begin position="270"/>
        <end position="288"/>
    </location>
</feature>
<accession>A0A9P9DMZ9</accession>
<comment type="similarity">
    <text evidence="1 7">Belongs to the peroxin-14 family.</text>
</comment>
<feature type="region of interest" description="Disordered" evidence="8">
    <location>
        <begin position="1"/>
        <end position="152"/>
    </location>
</feature>
<evidence type="ECO:0000313" key="11">
    <source>
        <dbReference type="Proteomes" id="UP000700596"/>
    </source>
</evidence>